<name>A0A644YAQ4_9ZZZZ</name>
<gene>
    <name evidence="1" type="ORF">SDC9_71497</name>
</gene>
<dbReference type="AlphaFoldDB" id="A0A644YAQ4"/>
<proteinExistence type="predicted"/>
<sequence length="81" mass="9298">MKHVVDIGAVRQRFPRDDDRLELWIDIVVVRQHDFPVDADLFASDQLLHLASGTISAFAEQFVQSHPASSFLFHYFAVLPF</sequence>
<protein>
    <submittedName>
        <fullName evidence="1">Uncharacterized protein</fullName>
    </submittedName>
</protein>
<reference evidence="1" key="1">
    <citation type="submission" date="2019-08" db="EMBL/GenBank/DDBJ databases">
        <authorList>
            <person name="Kucharzyk K."/>
            <person name="Murdoch R.W."/>
            <person name="Higgins S."/>
            <person name="Loffler F."/>
        </authorList>
    </citation>
    <scope>NUCLEOTIDE SEQUENCE</scope>
</reference>
<evidence type="ECO:0000313" key="1">
    <source>
        <dbReference type="EMBL" id="MPM25008.1"/>
    </source>
</evidence>
<organism evidence="1">
    <name type="scientific">bioreactor metagenome</name>
    <dbReference type="NCBI Taxonomy" id="1076179"/>
    <lineage>
        <taxon>unclassified sequences</taxon>
        <taxon>metagenomes</taxon>
        <taxon>ecological metagenomes</taxon>
    </lineage>
</organism>
<comment type="caution">
    <text evidence="1">The sequence shown here is derived from an EMBL/GenBank/DDBJ whole genome shotgun (WGS) entry which is preliminary data.</text>
</comment>
<dbReference type="EMBL" id="VSSQ01004392">
    <property type="protein sequence ID" value="MPM25008.1"/>
    <property type="molecule type" value="Genomic_DNA"/>
</dbReference>
<accession>A0A644YAQ4</accession>